<feature type="domain" description="Saposin B type region 2" evidence="3">
    <location>
        <begin position="35"/>
        <end position="54"/>
    </location>
</feature>
<reference evidence="5 6" key="1">
    <citation type="journal article" date="2014" name="Agronomy (Basel)">
        <title>A Draft Genome Sequence for Ensete ventricosum, the Drought-Tolerant Tree Against Hunger.</title>
        <authorList>
            <person name="Harrison J."/>
            <person name="Moore K.A."/>
            <person name="Paszkiewicz K."/>
            <person name="Jones T."/>
            <person name="Grant M."/>
            <person name="Ambacheew D."/>
            <person name="Muzemil S."/>
            <person name="Studholme D.J."/>
        </authorList>
    </citation>
    <scope>NUCLEOTIDE SEQUENCE [LARGE SCALE GENOMIC DNA]</scope>
</reference>
<protein>
    <submittedName>
        <fullName evidence="5">Uncharacterized protein</fullName>
    </submittedName>
</protein>
<feature type="non-terminal residue" evidence="5">
    <location>
        <position position="1"/>
    </location>
</feature>
<evidence type="ECO:0000259" key="4">
    <source>
        <dbReference type="Pfam" id="PF05184"/>
    </source>
</evidence>
<dbReference type="Pfam" id="PF03489">
    <property type="entry name" value="SapB_2"/>
    <property type="match status" value="1"/>
</dbReference>
<dbReference type="GO" id="GO:0004190">
    <property type="term" value="F:aspartic-type endopeptidase activity"/>
    <property type="evidence" value="ECO:0007669"/>
    <property type="project" value="UniProtKB-KW"/>
</dbReference>
<dbReference type="InterPro" id="IPR011001">
    <property type="entry name" value="Saposin-like"/>
</dbReference>
<feature type="domain" description="Saposin-like type B region 1" evidence="4">
    <location>
        <begin position="119"/>
        <end position="151"/>
    </location>
</feature>
<evidence type="ECO:0000313" key="5">
    <source>
        <dbReference type="EMBL" id="RRT85259.1"/>
    </source>
</evidence>
<name>A0A427B9W4_ENSVE</name>
<dbReference type="GO" id="GO:0006629">
    <property type="term" value="P:lipid metabolic process"/>
    <property type="evidence" value="ECO:0007669"/>
    <property type="project" value="InterPro"/>
</dbReference>
<dbReference type="EMBL" id="AMZH03000146">
    <property type="protein sequence ID" value="RRT85259.1"/>
    <property type="molecule type" value="Genomic_DNA"/>
</dbReference>
<dbReference type="Gene3D" id="1.10.225.10">
    <property type="entry name" value="Saposin-like"/>
    <property type="match status" value="1"/>
</dbReference>
<dbReference type="SUPFAM" id="SSF47862">
    <property type="entry name" value="Saposin"/>
    <property type="match status" value="1"/>
</dbReference>
<evidence type="ECO:0000256" key="1">
    <source>
        <dbReference type="ARBA" id="ARBA00022750"/>
    </source>
</evidence>
<dbReference type="InterPro" id="IPR007856">
    <property type="entry name" value="SapB_1"/>
</dbReference>
<dbReference type="AlphaFoldDB" id="A0A427B9W4"/>
<organism evidence="5 6">
    <name type="scientific">Ensete ventricosum</name>
    <name type="common">Abyssinian banana</name>
    <name type="synonym">Musa ensete</name>
    <dbReference type="NCBI Taxonomy" id="4639"/>
    <lineage>
        <taxon>Eukaryota</taxon>
        <taxon>Viridiplantae</taxon>
        <taxon>Streptophyta</taxon>
        <taxon>Embryophyta</taxon>
        <taxon>Tracheophyta</taxon>
        <taxon>Spermatophyta</taxon>
        <taxon>Magnoliopsida</taxon>
        <taxon>Liliopsida</taxon>
        <taxon>Zingiberales</taxon>
        <taxon>Musaceae</taxon>
        <taxon>Ensete</taxon>
    </lineage>
</organism>
<gene>
    <name evidence="5" type="ORF">B296_00003879</name>
</gene>
<dbReference type="Pfam" id="PF05184">
    <property type="entry name" value="SapB_1"/>
    <property type="match status" value="1"/>
</dbReference>
<evidence type="ECO:0000259" key="3">
    <source>
        <dbReference type="Pfam" id="PF03489"/>
    </source>
</evidence>
<keyword evidence="1" id="KW-0378">Hydrolase</keyword>
<comment type="caution">
    <text evidence="5">The sequence shown here is derived from an EMBL/GenBank/DDBJ whole genome shotgun (WGS) entry which is preliminary data.</text>
</comment>
<dbReference type="InterPro" id="IPR008138">
    <property type="entry name" value="SapB_2"/>
</dbReference>
<evidence type="ECO:0000313" key="6">
    <source>
        <dbReference type="Proteomes" id="UP000287651"/>
    </source>
</evidence>
<sequence>VPGGQHVISDPLFWLQTIIAQVNHAIGAEGIVSVECKEVVNEYGEIILELLIAEVCSDAFSFLVHCSNKIFMAGSFKVVSTSSYATISFVKIIGILLCSTDIQSVLEKQKDRTSANHDVLCTACEMAVIWIENQLRRNQTKERILAYANEVASLLMHSPI</sequence>
<keyword evidence="1" id="KW-0645">Protease</keyword>
<proteinExistence type="predicted"/>
<keyword evidence="1" id="KW-0064">Aspartyl protease</keyword>
<accession>A0A427B9W4</accession>
<dbReference type="Proteomes" id="UP000287651">
    <property type="component" value="Unassembled WGS sequence"/>
</dbReference>
<keyword evidence="2" id="KW-0865">Zymogen</keyword>
<evidence type="ECO:0000256" key="2">
    <source>
        <dbReference type="ARBA" id="ARBA00023145"/>
    </source>
</evidence>